<keyword evidence="1" id="KW-1015">Disulfide bond</keyword>
<name>A0A9D4GIP5_DREPO</name>
<dbReference type="Gene3D" id="3.10.100.10">
    <property type="entry name" value="Mannose-Binding Protein A, subunit A"/>
    <property type="match status" value="1"/>
</dbReference>
<comment type="caution">
    <text evidence="4">The sequence shown here is derived from an EMBL/GenBank/DDBJ whole genome shotgun (WGS) entry which is preliminary data.</text>
</comment>
<evidence type="ECO:0000259" key="3">
    <source>
        <dbReference type="PROSITE" id="PS50041"/>
    </source>
</evidence>
<evidence type="ECO:0000313" key="5">
    <source>
        <dbReference type="Proteomes" id="UP000828390"/>
    </source>
</evidence>
<keyword evidence="2" id="KW-0732">Signal</keyword>
<evidence type="ECO:0000313" key="4">
    <source>
        <dbReference type="EMBL" id="KAH3818146.1"/>
    </source>
</evidence>
<feature type="chain" id="PRO_5038691614" description="C-type lectin domain-containing protein" evidence="2">
    <location>
        <begin position="19"/>
        <end position="229"/>
    </location>
</feature>
<dbReference type="InterPro" id="IPR016186">
    <property type="entry name" value="C-type_lectin-like/link_sf"/>
</dbReference>
<proteinExistence type="predicted"/>
<accession>A0A9D4GIP5</accession>
<dbReference type="PROSITE" id="PS00615">
    <property type="entry name" value="C_TYPE_LECTIN_1"/>
    <property type="match status" value="1"/>
</dbReference>
<sequence length="229" mass="25699">MNLIFCVHTILLIAVNDATELKMSYFMKVNAIVETVCVENNRIFSRFGIPSSISCVSVCTKTNGCDAVYFSPAGGICTGCKKTDVDPSAASTTNENYKLVNEVWELSNGTSRYLLDLYRKMNYSDAEVYCHKVGAHVVVPDSQREQDVLAGYLSKYAGELSNVWIGIADATNRVPFIVQHSGKVANYTFFNPLQPNMLIQECVTFQKNYDWKWDDKSCTALYNVMCEHD</sequence>
<dbReference type="InterPro" id="IPR016187">
    <property type="entry name" value="CTDL_fold"/>
</dbReference>
<dbReference type="PANTHER" id="PTHR22803">
    <property type="entry name" value="MANNOSE, PHOSPHOLIPASE, LECTIN RECEPTOR RELATED"/>
    <property type="match status" value="1"/>
</dbReference>
<dbReference type="CDD" id="cd00037">
    <property type="entry name" value="CLECT"/>
    <property type="match status" value="1"/>
</dbReference>
<keyword evidence="5" id="KW-1185">Reference proteome</keyword>
<evidence type="ECO:0000256" key="1">
    <source>
        <dbReference type="ARBA" id="ARBA00023157"/>
    </source>
</evidence>
<dbReference type="AlphaFoldDB" id="A0A9D4GIP5"/>
<dbReference type="Pfam" id="PF00059">
    <property type="entry name" value="Lectin_C"/>
    <property type="match status" value="1"/>
</dbReference>
<dbReference type="Proteomes" id="UP000828390">
    <property type="component" value="Unassembled WGS sequence"/>
</dbReference>
<reference evidence="4" key="2">
    <citation type="submission" date="2020-11" db="EMBL/GenBank/DDBJ databases">
        <authorList>
            <person name="McCartney M.A."/>
            <person name="Auch B."/>
            <person name="Kono T."/>
            <person name="Mallez S."/>
            <person name="Becker A."/>
            <person name="Gohl D.M."/>
            <person name="Silverstein K.A.T."/>
            <person name="Koren S."/>
            <person name="Bechman K.B."/>
            <person name="Herman A."/>
            <person name="Abrahante J.E."/>
            <person name="Garbe J."/>
        </authorList>
    </citation>
    <scope>NUCLEOTIDE SEQUENCE</scope>
    <source>
        <strain evidence="4">Duluth1</strain>
        <tissue evidence="4">Whole animal</tissue>
    </source>
</reference>
<dbReference type="EMBL" id="JAIWYP010000005">
    <property type="protein sequence ID" value="KAH3818146.1"/>
    <property type="molecule type" value="Genomic_DNA"/>
</dbReference>
<feature type="signal peptide" evidence="2">
    <location>
        <begin position="1"/>
        <end position="18"/>
    </location>
</feature>
<evidence type="ECO:0000256" key="2">
    <source>
        <dbReference type="SAM" id="SignalP"/>
    </source>
</evidence>
<gene>
    <name evidence="4" type="ORF">DPMN_119742</name>
</gene>
<dbReference type="InterPro" id="IPR001304">
    <property type="entry name" value="C-type_lectin-like"/>
</dbReference>
<reference evidence="4" key="1">
    <citation type="journal article" date="2019" name="bioRxiv">
        <title>The Genome of the Zebra Mussel, Dreissena polymorpha: A Resource for Invasive Species Research.</title>
        <authorList>
            <person name="McCartney M.A."/>
            <person name="Auch B."/>
            <person name="Kono T."/>
            <person name="Mallez S."/>
            <person name="Zhang Y."/>
            <person name="Obille A."/>
            <person name="Becker A."/>
            <person name="Abrahante J.E."/>
            <person name="Garbe J."/>
            <person name="Badalamenti J.P."/>
            <person name="Herman A."/>
            <person name="Mangelson H."/>
            <person name="Liachko I."/>
            <person name="Sullivan S."/>
            <person name="Sone E.D."/>
            <person name="Koren S."/>
            <person name="Silverstein K.A.T."/>
            <person name="Beckman K.B."/>
            <person name="Gohl D.M."/>
        </authorList>
    </citation>
    <scope>NUCLEOTIDE SEQUENCE</scope>
    <source>
        <strain evidence="4">Duluth1</strain>
        <tissue evidence="4">Whole animal</tissue>
    </source>
</reference>
<dbReference type="InterPro" id="IPR018378">
    <property type="entry name" value="C-type_lectin_CS"/>
</dbReference>
<dbReference type="InterPro" id="IPR050111">
    <property type="entry name" value="C-type_lectin/snaclec_domain"/>
</dbReference>
<protein>
    <recommendedName>
        <fullName evidence="3">C-type lectin domain-containing protein</fullName>
    </recommendedName>
</protein>
<dbReference type="SMART" id="SM00034">
    <property type="entry name" value="CLECT"/>
    <property type="match status" value="1"/>
</dbReference>
<dbReference type="PROSITE" id="PS50041">
    <property type="entry name" value="C_TYPE_LECTIN_2"/>
    <property type="match status" value="1"/>
</dbReference>
<feature type="domain" description="C-type lectin" evidence="3">
    <location>
        <begin position="108"/>
        <end position="227"/>
    </location>
</feature>
<organism evidence="4 5">
    <name type="scientific">Dreissena polymorpha</name>
    <name type="common">Zebra mussel</name>
    <name type="synonym">Mytilus polymorpha</name>
    <dbReference type="NCBI Taxonomy" id="45954"/>
    <lineage>
        <taxon>Eukaryota</taxon>
        <taxon>Metazoa</taxon>
        <taxon>Spiralia</taxon>
        <taxon>Lophotrochozoa</taxon>
        <taxon>Mollusca</taxon>
        <taxon>Bivalvia</taxon>
        <taxon>Autobranchia</taxon>
        <taxon>Heteroconchia</taxon>
        <taxon>Euheterodonta</taxon>
        <taxon>Imparidentia</taxon>
        <taxon>Neoheterodontei</taxon>
        <taxon>Myida</taxon>
        <taxon>Dreissenoidea</taxon>
        <taxon>Dreissenidae</taxon>
        <taxon>Dreissena</taxon>
    </lineage>
</organism>
<dbReference type="SUPFAM" id="SSF56436">
    <property type="entry name" value="C-type lectin-like"/>
    <property type="match status" value="1"/>
</dbReference>